<evidence type="ECO:0000313" key="2">
    <source>
        <dbReference type="Proteomes" id="UP000223364"/>
    </source>
</evidence>
<gene>
    <name evidence="1" type="ORF">COF57_14585</name>
</gene>
<dbReference type="RefSeq" id="WP_098815423.1">
    <property type="nucleotide sequence ID" value="NZ_NUSP01000011.1"/>
</dbReference>
<evidence type="ECO:0000313" key="1">
    <source>
        <dbReference type="EMBL" id="PHD60421.1"/>
    </source>
</evidence>
<proteinExistence type="predicted"/>
<comment type="caution">
    <text evidence="1">The sequence shown here is derived from an EMBL/GenBank/DDBJ whole genome shotgun (WGS) entry which is preliminary data.</text>
</comment>
<protein>
    <submittedName>
        <fullName evidence="1">Uncharacterized protein</fullName>
    </submittedName>
</protein>
<dbReference type="Proteomes" id="UP000223364">
    <property type="component" value="Unassembled WGS sequence"/>
</dbReference>
<dbReference type="AlphaFoldDB" id="A0A2C4Q7D3"/>
<dbReference type="EMBL" id="NUSP01000011">
    <property type="protein sequence ID" value="PHD60421.1"/>
    <property type="molecule type" value="Genomic_DNA"/>
</dbReference>
<sequence>MANKRQRKKRIKKLAQMKRQLQKRIKEAPVVHMTFREIEDMRLKEQTDLHNAKENDRLEKTAPYQKALNKKYGGIVTVKEKFINPCATLLHRCSRCLKEFYANPCMDID</sequence>
<name>A0A2C4Q7D3_9BACI</name>
<organism evidence="1 2">
    <name type="scientific">Bacillus wiedmannii</name>
    <dbReference type="NCBI Taxonomy" id="1890302"/>
    <lineage>
        <taxon>Bacteria</taxon>
        <taxon>Bacillati</taxon>
        <taxon>Bacillota</taxon>
        <taxon>Bacilli</taxon>
        <taxon>Bacillales</taxon>
        <taxon>Bacillaceae</taxon>
        <taxon>Bacillus</taxon>
        <taxon>Bacillus cereus group</taxon>
    </lineage>
</organism>
<reference evidence="1 2" key="1">
    <citation type="submission" date="2017-09" db="EMBL/GenBank/DDBJ databases">
        <title>Large-scale bioinformatics analysis of Bacillus genomes uncovers conserved roles of natural products in bacterial physiology.</title>
        <authorList>
            <consortium name="Agbiome Team Llc"/>
            <person name="Bleich R.M."/>
            <person name="Grubbs K.J."/>
            <person name="Santa Maria K.C."/>
            <person name="Allen S.E."/>
            <person name="Farag S."/>
            <person name="Shank E.A."/>
            <person name="Bowers A."/>
        </authorList>
    </citation>
    <scope>NUCLEOTIDE SEQUENCE [LARGE SCALE GENOMIC DNA]</scope>
    <source>
        <strain evidence="1 2">AFS044295</strain>
    </source>
</reference>
<accession>A0A2C4Q7D3</accession>